<sequence>MSSLSILTTDVAKMNETQVQNRTARDGNDAVVLACAIMPVAILGLVGNGIVFWFLCCRIKRTKYTVYVLNLAVADFTVLFCYFLSFIFSFVIWKMLAFDLYLFFVIDILTLFSYNSSFFLLTAISVERHLGAFYPFWYHFNRPKHLSAILCAFLWVLSFAVTGVEYSTCWAFLFVFSSESQGNYPAEKIFLTTIFLIFIPVMILCSSSLLVKICRNSQPKSPPRLYVTIIITVVLFLIFALPFRLLSLIRYWHPSEQISWIALFYSTFLNFINSSVNPFVYFLVGRKKQQTSKEALHLVIYRSCRDEDDNCGSNTTTEPIR</sequence>
<dbReference type="GO" id="GO:0005886">
    <property type="term" value="C:plasma membrane"/>
    <property type="evidence" value="ECO:0007669"/>
    <property type="project" value="UniProtKB-SubCell"/>
</dbReference>
<dbReference type="PANTHER" id="PTHR11334">
    <property type="entry name" value="MAS-RELATED G-PROTEIN COUPLED RECEPTOR"/>
    <property type="match status" value="1"/>
</dbReference>
<keyword evidence="7" id="KW-0675">Receptor</keyword>
<dbReference type="GO" id="GO:0004930">
    <property type="term" value="F:G protein-coupled receptor activity"/>
    <property type="evidence" value="ECO:0007669"/>
    <property type="project" value="UniProtKB-KW"/>
</dbReference>
<proteinExistence type="predicted"/>
<evidence type="ECO:0000256" key="5">
    <source>
        <dbReference type="ARBA" id="ARBA00023040"/>
    </source>
</evidence>
<evidence type="ECO:0000256" key="1">
    <source>
        <dbReference type="ARBA" id="ARBA00004651"/>
    </source>
</evidence>
<dbReference type="Ensembl" id="ENSVKKT00000027557.1">
    <property type="protein sequence ID" value="ENSVKKP00000026898.1"/>
    <property type="gene ID" value="ENSVKKG00000017540.1"/>
</dbReference>
<dbReference type="PRINTS" id="PR00237">
    <property type="entry name" value="GPCRRHODOPSN"/>
</dbReference>
<dbReference type="PROSITE" id="PS50262">
    <property type="entry name" value="G_PROTEIN_RECEP_F1_2"/>
    <property type="match status" value="1"/>
</dbReference>
<keyword evidence="8" id="KW-0807">Transducer</keyword>
<protein>
    <submittedName>
        <fullName evidence="11">MAS1 proto-oncogene, G protein-coupled receptor</fullName>
    </submittedName>
</protein>
<feature type="transmembrane region" description="Helical" evidence="9">
    <location>
        <begin position="67"/>
        <end position="88"/>
    </location>
</feature>
<keyword evidence="12" id="KW-1185">Reference proteome</keyword>
<feature type="transmembrane region" description="Helical" evidence="9">
    <location>
        <begin position="258"/>
        <end position="284"/>
    </location>
</feature>
<evidence type="ECO:0000256" key="2">
    <source>
        <dbReference type="ARBA" id="ARBA00022475"/>
    </source>
</evidence>
<dbReference type="AlphaFoldDB" id="A0A8D2LSU6"/>
<dbReference type="Gene3D" id="1.20.1070.10">
    <property type="entry name" value="Rhodopsin 7-helix transmembrane proteins"/>
    <property type="match status" value="1"/>
</dbReference>
<evidence type="ECO:0000256" key="4">
    <source>
        <dbReference type="ARBA" id="ARBA00022989"/>
    </source>
</evidence>
<feature type="transmembrane region" description="Helical" evidence="9">
    <location>
        <begin position="146"/>
        <end position="177"/>
    </location>
</feature>
<feature type="transmembrane region" description="Helical" evidence="9">
    <location>
        <begin position="30"/>
        <end position="55"/>
    </location>
</feature>
<evidence type="ECO:0000313" key="12">
    <source>
        <dbReference type="Proteomes" id="UP000694545"/>
    </source>
</evidence>
<dbReference type="InterPro" id="IPR000276">
    <property type="entry name" value="GPCR_Rhodpsn"/>
</dbReference>
<dbReference type="OMA" id="DGNHCQA"/>
<dbReference type="PRINTS" id="PR02108">
    <property type="entry name" value="MRGPCRFAMILY"/>
</dbReference>
<dbReference type="FunFam" id="1.20.1070.10:FF:000432">
    <property type="entry name" value="Mas-related G protein-coupled receptor D"/>
    <property type="match status" value="1"/>
</dbReference>
<dbReference type="PANTHER" id="PTHR11334:SF29">
    <property type="entry name" value="MAS-RELATED G-PROTEIN COUPLED RECEPTOR MEMBER X2"/>
    <property type="match status" value="1"/>
</dbReference>
<feature type="transmembrane region" description="Helical" evidence="9">
    <location>
        <begin position="189"/>
        <end position="213"/>
    </location>
</feature>
<comment type="subcellular location">
    <subcellularLocation>
        <location evidence="1">Cell membrane</location>
        <topology evidence="1">Multi-pass membrane protein</topology>
    </subcellularLocation>
</comment>
<reference evidence="11" key="2">
    <citation type="submission" date="2025-09" db="UniProtKB">
        <authorList>
            <consortium name="Ensembl"/>
        </authorList>
    </citation>
    <scope>IDENTIFICATION</scope>
</reference>
<keyword evidence="5" id="KW-0297">G-protein coupled receptor</keyword>
<evidence type="ECO:0000259" key="10">
    <source>
        <dbReference type="PROSITE" id="PS50262"/>
    </source>
</evidence>
<evidence type="ECO:0000256" key="8">
    <source>
        <dbReference type="ARBA" id="ARBA00023224"/>
    </source>
</evidence>
<keyword evidence="3 9" id="KW-0812">Transmembrane</keyword>
<keyword evidence="6 9" id="KW-0472">Membrane</keyword>
<dbReference type="InterPro" id="IPR017452">
    <property type="entry name" value="GPCR_Rhodpsn_7TM"/>
</dbReference>
<organism evidence="11 12">
    <name type="scientific">Varanus komodoensis</name>
    <name type="common">Komodo dragon</name>
    <dbReference type="NCBI Taxonomy" id="61221"/>
    <lineage>
        <taxon>Eukaryota</taxon>
        <taxon>Metazoa</taxon>
        <taxon>Chordata</taxon>
        <taxon>Craniata</taxon>
        <taxon>Vertebrata</taxon>
        <taxon>Euteleostomi</taxon>
        <taxon>Lepidosauria</taxon>
        <taxon>Squamata</taxon>
        <taxon>Bifurcata</taxon>
        <taxon>Unidentata</taxon>
        <taxon>Episquamata</taxon>
        <taxon>Toxicofera</taxon>
        <taxon>Anguimorpha</taxon>
        <taxon>Paleoanguimorpha</taxon>
        <taxon>Varanoidea</taxon>
        <taxon>Varanidae</taxon>
        <taxon>Varanus</taxon>
    </lineage>
</organism>
<name>A0A8D2LSU6_VARKO</name>
<evidence type="ECO:0000313" key="11">
    <source>
        <dbReference type="Ensembl" id="ENSVKKP00000026898.1"/>
    </source>
</evidence>
<evidence type="ECO:0000256" key="7">
    <source>
        <dbReference type="ARBA" id="ARBA00023170"/>
    </source>
</evidence>
<evidence type="ECO:0000256" key="9">
    <source>
        <dbReference type="SAM" id="Phobius"/>
    </source>
</evidence>
<reference evidence="11" key="1">
    <citation type="submission" date="2025-08" db="UniProtKB">
        <authorList>
            <consortium name="Ensembl"/>
        </authorList>
    </citation>
    <scope>IDENTIFICATION</scope>
</reference>
<evidence type="ECO:0000256" key="6">
    <source>
        <dbReference type="ARBA" id="ARBA00023136"/>
    </source>
</evidence>
<feature type="transmembrane region" description="Helical" evidence="9">
    <location>
        <begin position="100"/>
        <end position="126"/>
    </location>
</feature>
<keyword evidence="4 9" id="KW-1133">Transmembrane helix</keyword>
<evidence type="ECO:0000256" key="3">
    <source>
        <dbReference type="ARBA" id="ARBA00022692"/>
    </source>
</evidence>
<feature type="transmembrane region" description="Helical" evidence="9">
    <location>
        <begin position="225"/>
        <end position="246"/>
    </location>
</feature>
<dbReference type="Proteomes" id="UP000694545">
    <property type="component" value="Unplaced"/>
</dbReference>
<dbReference type="InterPro" id="IPR026234">
    <property type="entry name" value="MRGPCRFAMILY"/>
</dbReference>
<keyword evidence="2" id="KW-1003">Cell membrane</keyword>
<accession>A0A8D2LSU6</accession>
<feature type="domain" description="G-protein coupled receptors family 1 profile" evidence="10">
    <location>
        <begin position="47"/>
        <end position="281"/>
    </location>
</feature>
<dbReference type="Pfam" id="PF00001">
    <property type="entry name" value="7tm_1"/>
    <property type="match status" value="1"/>
</dbReference>
<dbReference type="SUPFAM" id="SSF81321">
    <property type="entry name" value="Family A G protein-coupled receptor-like"/>
    <property type="match status" value="1"/>
</dbReference>